<dbReference type="OrthoDB" id="9815702at2"/>
<dbReference type="EMBL" id="FOIL01000003">
    <property type="protein sequence ID" value="SET02348.1"/>
    <property type="molecule type" value="Genomic_DNA"/>
</dbReference>
<sequence length="464" mass="52390">MKSVSKNYIYNTAYNVLNVILPLITAPYLARILGTDGVGTYAFYFAIAQWFALFAKLGLTNYGTRHLASVRDDSRKLMKDFSEIYVLQICMTIFVTIFYLVFVCNFAKDKLLAALFGIWVISVSFDVDWLLFGLEDFRSAAVRSCIVKLISTVSVFLIVQSKGDIWKYTLISAFSYAGGYLYLWLKCRRYLSLKEIQWENVIKHIKPCLLLMIPVIALSIYRTMDKVMLGSMSTMSETGLYEYAEKLIYALCSFISSFGTVMMPRMSNLAAKKDKYTSEKYMERSIEFIMFLSAGMCFGLLSVSNSLIPILYGDSFLGSIPLLNLLSVTLIFIAWGNVIRTQYVIPNKKDNIYIGSITIGAICNLLINAMLIPKLGAVGACIGTIVAELLVPIYQFIKLCNDLPYRRYLSNIVLFFVIGIIMCTMCKLVELVFSTGILTMIVQIITGVVFYVGISIFHMKKVLK</sequence>
<dbReference type="CDD" id="cd13128">
    <property type="entry name" value="MATE_Wzx_like"/>
    <property type="match status" value="1"/>
</dbReference>
<dbReference type="InterPro" id="IPR050833">
    <property type="entry name" value="Poly_Biosynth_Transport"/>
</dbReference>
<evidence type="ECO:0000313" key="8">
    <source>
        <dbReference type="Proteomes" id="UP000199820"/>
    </source>
</evidence>
<evidence type="ECO:0000256" key="1">
    <source>
        <dbReference type="ARBA" id="ARBA00004651"/>
    </source>
</evidence>
<dbReference type="Proteomes" id="UP000199820">
    <property type="component" value="Unassembled WGS sequence"/>
</dbReference>
<evidence type="ECO:0000256" key="4">
    <source>
        <dbReference type="ARBA" id="ARBA00022989"/>
    </source>
</evidence>
<protein>
    <submittedName>
        <fullName evidence="7">Membrane protein involved in the export of O-antigen and teichoic acid</fullName>
    </submittedName>
</protein>
<dbReference type="PANTHER" id="PTHR30250">
    <property type="entry name" value="PST FAMILY PREDICTED COLANIC ACID TRANSPORTER"/>
    <property type="match status" value="1"/>
</dbReference>
<proteinExistence type="predicted"/>
<comment type="subcellular location">
    <subcellularLocation>
        <location evidence="1">Cell membrane</location>
        <topology evidence="1">Multi-pass membrane protein</topology>
    </subcellularLocation>
</comment>
<evidence type="ECO:0000313" key="7">
    <source>
        <dbReference type="EMBL" id="SET02348.1"/>
    </source>
</evidence>
<feature type="transmembrane region" description="Helical" evidence="6">
    <location>
        <begin position="436"/>
        <end position="457"/>
    </location>
</feature>
<dbReference type="GO" id="GO:0005886">
    <property type="term" value="C:plasma membrane"/>
    <property type="evidence" value="ECO:0007669"/>
    <property type="project" value="UniProtKB-SubCell"/>
</dbReference>
<organism evidence="7 8">
    <name type="scientific">[Clostridium] aminophilum</name>
    <dbReference type="NCBI Taxonomy" id="1526"/>
    <lineage>
        <taxon>Bacteria</taxon>
        <taxon>Bacillati</taxon>
        <taxon>Bacillota</taxon>
        <taxon>Clostridia</taxon>
        <taxon>Lachnospirales</taxon>
        <taxon>Lachnospiraceae</taxon>
    </lineage>
</organism>
<dbReference type="PANTHER" id="PTHR30250:SF11">
    <property type="entry name" value="O-ANTIGEN TRANSPORTER-RELATED"/>
    <property type="match status" value="1"/>
</dbReference>
<feature type="transmembrane region" description="Helical" evidence="6">
    <location>
        <begin position="351"/>
        <end position="371"/>
    </location>
</feature>
<dbReference type="RefSeq" id="WP_074648326.1">
    <property type="nucleotide sequence ID" value="NZ_FOIL01000003.1"/>
</dbReference>
<evidence type="ECO:0000256" key="3">
    <source>
        <dbReference type="ARBA" id="ARBA00022692"/>
    </source>
</evidence>
<evidence type="ECO:0000256" key="6">
    <source>
        <dbReference type="SAM" id="Phobius"/>
    </source>
</evidence>
<feature type="transmembrane region" description="Helical" evidence="6">
    <location>
        <begin position="141"/>
        <end position="159"/>
    </location>
</feature>
<dbReference type="AlphaFoldDB" id="A0A1I0B878"/>
<feature type="transmembrane region" description="Helical" evidence="6">
    <location>
        <begin position="165"/>
        <end position="185"/>
    </location>
</feature>
<feature type="transmembrane region" description="Helical" evidence="6">
    <location>
        <begin position="377"/>
        <end position="397"/>
    </location>
</feature>
<feature type="transmembrane region" description="Helical" evidence="6">
    <location>
        <begin position="247"/>
        <end position="267"/>
    </location>
</feature>
<keyword evidence="5 6" id="KW-0472">Membrane</keyword>
<keyword evidence="3 6" id="KW-0812">Transmembrane</keyword>
<evidence type="ECO:0000256" key="2">
    <source>
        <dbReference type="ARBA" id="ARBA00022475"/>
    </source>
</evidence>
<feature type="transmembrane region" description="Helical" evidence="6">
    <location>
        <begin position="288"/>
        <end position="312"/>
    </location>
</feature>
<evidence type="ECO:0000256" key="5">
    <source>
        <dbReference type="ARBA" id="ARBA00023136"/>
    </source>
</evidence>
<feature type="transmembrane region" description="Helical" evidence="6">
    <location>
        <begin position="318"/>
        <end position="339"/>
    </location>
</feature>
<feature type="transmembrane region" description="Helical" evidence="6">
    <location>
        <begin position="114"/>
        <end position="134"/>
    </location>
</feature>
<dbReference type="InterPro" id="IPR002797">
    <property type="entry name" value="Polysacc_synth"/>
</dbReference>
<accession>A0A1I0B878</accession>
<feature type="transmembrane region" description="Helical" evidence="6">
    <location>
        <begin position="42"/>
        <end position="63"/>
    </location>
</feature>
<keyword evidence="2" id="KW-1003">Cell membrane</keyword>
<feature type="transmembrane region" description="Helical" evidence="6">
    <location>
        <begin position="12"/>
        <end position="30"/>
    </location>
</feature>
<feature type="transmembrane region" description="Helical" evidence="6">
    <location>
        <begin position="409"/>
        <end position="430"/>
    </location>
</feature>
<reference evidence="7 8" key="1">
    <citation type="submission" date="2016-10" db="EMBL/GenBank/DDBJ databases">
        <authorList>
            <person name="de Groot N.N."/>
        </authorList>
    </citation>
    <scope>NUCLEOTIDE SEQUENCE [LARGE SCALE GENOMIC DNA]</scope>
    <source>
        <strain evidence="7 8">KH1P1</strain>
    </source>
</reference>
<name>A0A1I0B878_9FIRM</name>
<feature type="transmembrane region" description="Helical" evidence="6">
    <location>
        <begin position="205"/>
        <end position="224"/>
    </location>
</feature>
<keyword evidence="4 6" id="KW-1133">Transmembrane helix</keyword>
<keyword evidence="8" id="KW-1185">Reference proteome</keyword>
<gene>
    <name evidence="7" type="ORF">SAMN04487771_1003103</name>
</gene>
<feature type="transmembrane region" description="Helical" evidence="6">
    <location>
        <begin position="84"/>
        <end position="102"/>
    </location>
</feature>
<dbReference type="Pfam" id="PF01943">
    <property type="entry name" value="Polysacc_synt"/>
    <property type="match status" value="1"/>
</dbReference>